<dbReference type="Pfam" id="PF02955">
    <property type="entry name" value="GSH-S_ATP"/>
    <property type="match status" value="1"/>
</dbReference>
<dbReference type="Proteomes" id="UP000249842">
    <property type="component" value="Unassembled WGS sequence"/>
</dbReference>
<dbReference type="InterPro" id="IPR004215">
    <property type="entry name" value="GSHS_N"/>
</dbReference>
<comment type="pathway">
    <text evidence="10">Sulfur metabolism; glutathione biosynthesis; glutathione from L-cysteine and L-glutamate: step 2/2.</text>
</comment>
<dbReference type="PANTHER" id="PTHR21621:SF4">
    <property type="entry name" value="GLUTATHIONE SYNTHETASE"/>
    <property type="match status" value="1"/>
</dbReference>
<dbReference type="NCBIfam" id="TIGR01380">
    <property type="entry name" value="glut_syn"/>
    <property type="match status" value="1"/>
</dbReference>
<keyword evidence="8" id="KW-0460">Magnesium</keyword>
<evidence type="ECO:0000256" key="9">
    <source>
        <dbReference type="ARBA" id="ARBA00023211"/>
    </source>
</evidence>
<dbReference type="AlphaFoldDB" id="A0A328B0U9"/>
<dbReference type="EC" id="6.3.2.3" evidence="10"/>
<evidence type="ECO:0000256" key="3">
    <source>
        <dbReference type="ARBA" id="ARBA00022598"/>
    </source>
</evidence>
<dbReference type="HAMAP" id="MF_00162">
    <property type="entry name" value="GSH_S"/>
    <property type="match status" value="1"/>
</dbReference>
<dbReference type="GO" id="GO:0005737">
    <property type="term" value="C:cytoplasm"/>
    <property type="evidence" value="ECO:0007669"/>
    <property type="project" value="TreeGrafter"/>
</dbReference>
<keyword evidence="9" id="KW-0464">Manganese</keyword>
<dbReference type="InterPro" id="IPR006284">
    <property type="entry name" value="Glut_synth_pro"/>
</dbReference>
<evidence type="ECO:0000256" key="5">
    <source>
        <dbReference type="ARBA" id="ARBA00022723"/>
    </source>
</evidence>
<dbReference type="Gene3D" id="3.30.470.20">
    <property type="entry name" value="ATP-grasp fold, B domain"/>
    <property type="match status" value="1"/>
</dbReference>
<evidence type="ECO:0000256" key="10">
    <source>
        <dbReference type="HAMAP-Rule" id="MF_00162"/>
    </source>
</evidence>
<dbReference type="OrthoDB" id="9785415at2"/>
<reference evidence="13" key="1">
    <citation type="submission" date="2018-05" db="EMBL/GenBank/DDBJ databases">
        <authorList>
            <person name="Li X."/>
        </authorList>
    </citation>
    <scope>NUCLEOTIDE SEQUENCE [LARGE SCALE GENOMIC DNA]</scope>
    <source>
        <strain evidence="13">HKS-05</strain>
    </source>
</reference>
<dbReference type="UniPathway" id="UPA00142">
    <property type="reaction ID" value="UER00210"/>
</dbReference>
<evidence type="ECO:0000313" key="12">
    <source>
        <dbReference type="EMBL" id="RAK59484.1"/>
    </source>
</evidence>
<dbReference type="InterPro" id="IPR004218">
    <property type="entry name" value="GSHS_ATP-bd"/>
</dbReference>
<evidence type="ECO:0000256" key="8">
    <source>
        <dbReference type="ARBA" id="ARBA00022842"/>
    </source>
</evidence>
<keyword evidence="7 10" id="KW-0067">ATP-binding</keyword>
<comment type="catalytic activity">
    <reaction evidence="10">
        <text>gamma-L-glutamyl-L-cysteine + glycine + ATP = glutathione + ADP + phosphate + H(+)</text>
        <dbReference type="Rhea" id="RHEA:13557"/>
        <dbReference type="ChEBI" id="CHEBI:15378"/>
        <dbReference type="ChEBI" id="CHEBI:30616"/>
        <dbReference type="ChEBI" id="CHEBI:43474"/>
        <dbReference type="ChEBI" id="CHEBI:57305"/>
        <dbReference type="ChEBI" id="CHEBI:57925"/>
        <dbReference type="ChEBI" id="CHEBI:58173"/>
        <dbReference type="ChEBI" id="CHEBI:456216"/>
        <dbReference type="EC" id="6.3.2.3"/>
    </reaction>
</comment>
<comment type="cofactor">
    <cofactor evidence="2">
        <name>Mg(2+)</name>
        <dbReference type="ChEBI" id="CHEBI:18420"/>
    </cofactor>
</comment>
<feature type="domain" description="ATP-grasp" evidence="11">
    <location>
        <begin position="125"/>
        <end position="309"/>
    </location>
</feature>
<proteinExistence type="inferred from homology"/>
<keyword evidence="13" id="KW-1185">Reference proteome</keyword>
<comment type="similarity">
    <text evidence="10">Belongs to the prokaryotic GSH synthase family.</text>
</comment>
<accession>A0A328B0U9</accession>
<keyword evidence="4 10" id="KW-0317">Glutathione biosynthesis</keyword>
<evidence type="ECO:0000256" key="2">
    <source>
        <dbReference type="ARBA" id="ARBA00001946"/>
    </source>
</evidence>
<dbReference type="Pfam" id="PF02951">
    <property type="entry name" value="GSH-S_N"/>
    <property type="match status" value="1"/>
</dbReference>
<dbReference type="Gene3D" id="3.30.1490.20">
    <property type="entry name" value="ATP-grasp fold, A domain"/>
    <property type="match status" value="1"/>
</dbReference>
<dbReference type="SUPFAM" id="SSF52440">
    <property type="entry name" value="PreATP-grasp domain"/>
    <property type="match status" value="1"/>
</dbReference>
<dbReference type="RefSeq" id="WP_111456777.1">
    <property type="nucleotide sequence ID" value="NZ_QFYP01000001.1"/>
</dbReference>
<dbReference type="PANTHER" id="PTHR21621">
    <property type="entry name" value="RIBOSOMAL PROTEIN S6 MODIFICATION PROTEIN"/>
    <property type="match status" value="1"/>
</dbReference>
<evidence type="ECO:0000259" key="11">
    <source>
        <dbReference type="PROSITE" id="PS50975"/>
    </source>
</evidence>
<keyword evidence="6 10" id="KW-0547">Nucleotide-binding</keyword>
<evidence type="ECO:0000256" key="6">
    <source>
        <dbReference type="ARBA" id="ARBA00022741"/>
    </source>
</evidence>
<gene>
    <name evidence="10" type="primary">gshB</name>
    <name evidence="12" type="ORF">DJ021_06540</name>
</gene>
<keyword evidence="3 10" id="KW-0436">Ligase</keyword>
<protein>
    <recommendedName>
        <fullName evidence="10">Glutathione synthetase</fullName>
        <ecNumber evidence="10">6.3.2.3</ecNumber>
    </recommendedName>
    <alternativeName>
        <fullName evidence="10">GSH synthetase</fullName>
        <shortName evidence="10">GSH-S</shortName>
        <shortName evidence="10">GSHase</shortName>
    </alternativeName>
    <alternativeName>
        <fullName evidence="10">Glutathione synthase</fullName>
    </alternativeName>
</protein>
<evidence type="ECO:0000313" key="13">
    <source>
        <dbReference type="Proteomes" id="UP000249842"/>
    </source>
</evidence>
<dbReference type="InterPro" id="IPR013815">
    <property type="entry name" value="ATP_grasp_subdomain_1"/>
</dbReference>
<dbReference type="GO" id="GO:0046872">
    <property type="term" value="F:metal ion binding"/>
    <property type="evidence" value="ECO:0007669"/>
    <property type="project" value="UniProtKB-KW"/>
</dbReference>
<dbReference type="GO" id="GO:0004363">
    <property type="term" value="F:glutathione synthase activity"/>
    <property type="evidence" value="ECO:0007669"/>
    <property type="project" value="UniProtKB-UniRule"/>
</dbReference>
<comment type="cofactor">
    <cofactor evidence="1">
        <name>Mn(2+)</name>
        <dbReference type="ChEBI" id="CHEBI:29035"/>
    </cofactor>
</comment>
<evidence type="ECO:0000256" key="4">
    <source>
        <dbReference type="ARBA" id="ARBA00022684"/>
    </source>
</evidence>
<evidence type="ECO:0000256" key="7">
    <source>
        <dbReference type="ARBA" id="ARBA00022840"/>
    </source>
</evidence>
<dbReference type="GO" id="GO:0005524">
    <property type="term" value="F:ATP binding"/>
    <property type="evidence" value="ECO:0007669"/>
    <property type="project" value="UniProtKB-UniRule"/>
</dbReference>
<dbReference type="EMBL" id="QFYP01000001">
    <property type="protein sequence ID" value="RAK59484.1"/>
    <property type="molecule type" value="Genomic_DNA"/>
</dbReference>
<dbReference type="SUPFAM" id="SSF56059">
    <property type="entry name" value="Glutathione synthetase ATP-binding domain-like"/>
    <property type="match status" value="1"/>
</dbReference>
<comment type="caution">
    <text evidence="12">The sequence shown here is derived from an EMBL/GenBank/DDBJ whole genome shotgun (WGS) entry which is preliminary data.</text>
</comment>
<dbReference type="PROSITE" id="PS50975">
    <property type="entry name" value="ATP_GRASP"/>
    <property type="match status" value="1"/>
</dbReference>
<dbReference type="Gene3D" id="3.40.50.20">
    <property type="match status" value="1"/>
</dbReference>
<organism evidence="12 13">
    <name type="scientific">Phenylobacterium hankyongense</name>
    <dbReference type="NCBI Taxonomy" id="1813876"/>
    <lineage>
        <taxon>Bacteria</taxon>
        <taxon>Pseudomonadati</taxon>
        <taxon>Pseudomonadota</taxon>
        <taxon>Alphaproteobacteria</taxon>
        <taxon>Caulobacterales</taxon>
        <taxon>Caulobacteraceae</taxon>
        <taxon>Phenylobacterium</taxon>
    </lineage>
</organism>
<evidence type="ECO:0000256" key="1">
    <source>
        <dbReference type="ARBA" id="ARBA00001936"/>
    </source>
</evidence>
<keyword evidence="5" id="KW-0479">Metal-binding</keyword>
<sequence>MSLKVAVQMDPIEGINIEGDTTFLMMEQAQARGHGLFVYTTDTLAMEDGEVFVRGRDVTVQRVVGEHAALGAWRRVPLAGFDVVLLRQDPPFDMNYIDSTFFLEAVHPKTLVVNNPVEVRNAPEKLFVTKFPGLQPPTLITSDRAAIADFRARHGDVVLKPLNGRGGSGVTRHLSDDPNLDALLELHEQITREPVILQKFLPSVTKGDKRILLVDGEVVGAINRVPEKGQIRSNLAVGGKAEPIELTARDREICAAIGPELKGRGLLFVGIDVIGDYLTEINVTSPTGAVALKRFTGVDAAEVLWERIEALRAMA</sequence>
<name>A0A328B0U9_9CAUL</name>
<dbReference type="NCBIfam" id="NF003573">
    <property type="entry name" value="PRK05246.1"/>
    <property type="match status" value="1"/>
</dbReference>
<dbReference type="InterPro" id="IPR011761">
    <property type="entry name" value="ATP-grasp"/>
</dbReference>
<dbReference type="InterPro" id="IPR016185">
    <property type="entry name" value="PreATP-grasp_dom_sf"/>
</dbReference>